<organism evidence="12 13">
    <name type="scientific">Pelusios castaneus</name>
    <name type="common">West African mud turtle</name>
    <dbReference type="NCBI Taxonomy" id="367368"/>
    <lineage>
        <taxon>Eukaryota</taxon>
        <taxon>Metazoa</taxon>
        <taxon>Chordata</taxon>
        <taxon>Craniata</taxon>
        <taxon>Vertebrata</taxon>
        <taxon>Euteleostomi</taxon>
        <taxon>Archelosauria</taxon>
        <taxon>Testudinata</taxon>
        <taxon>Testudines</taxon>
        <taxon>Pleurodira</taxon>
        <taxon>Pelomedusidae</taxon>
        <taxon>Pelusios</taxon>
    </lineage>
</organism>
<feature type="transmembrane region" description="Helical" evidence="10">
    <location>
        <begin position="95"/>
        <end position="116"/>
    </location>
</feature>
<dbReference type="Proteomes" id="UP000694393">
    <property type="component" value="Unplaced"/>
</dbReference>
<evidence type="ECO:0000256" key="5">
    <source>
        <dbReference type="ARBA" id="ARBA00023040"/>
    </source>
</evidence>
<evidence type="ECO:0000256" key="7">
    <source>
        <dbReference type="ARBA" id="ARBA00023170"/>
    </source>
</evidence>
<comment type="similarity">
    <text evidence="9">Belongs to the G-protein coupled receptor 1 family. Mas subfamily.</text>
</comment>
<dbReference type="PANTHER" id="PTHR11334:SF29">
    <property type="entry name" value="MAS-RELATED G-PROTEIN COUPLED RECEPTOR MEMBER X2"/>
    <property type="match status" value="1"/>
</dbReference>
<reference evidence="12" key="1">
    <citation type="submission" date="2025-08" db="UniProtKB">
        <authorList>
            <consortium name="Ensembl"/>
        </authorList>
    </citation>
    <scope>IDENTIFICATION</scope>
</reference>
<feature type="transmembrane region" description="Helical" evidence="10">
    <location>
        <begin position="284"/>
        <end position="303"/>
    </location>
</feature>
<feature type="transmembrane region" description="Helical" evidence="10">
    <location>
        <begin position="249"/>
        <end position="272"/>
    </location>
</feature>
<sequence>LTWGKWPECPLTQETKGWREFGTINETQLWKSSRMRSLMMAKLNEYNETGCQLYDEPPVIVYSFMLPICLFGLVGNGIVLWFLGFHIKRSPFTVYIHNLAITDACFLFCAVIYIITHMVKYSYCVLDSFIFILLLFNFLVVVTYNNSLYLLTAISTERCLSVFYPIWHRCRRPRHLSAIVCALLWSLSILLSVSVVCFCVILSGEICSISLLSLSVLNVLIFTPVMVLSNLTLLIKVRCSSQQRQPGKLYLVILLTVLSFLIFAVPMSTHIFLVYYKVNYNDDIFDILASVNSSINPFIYFLVGSYRKQRFRGTVKGALQRIFQERVDSREHGETTTVDPVETDF</sequence>
<keyword evidence="13" id="KW-1185">Reference proteome</keyword>
<dbReference type="FunFam" id="1.20.1070.10:FF:000193">
    <property type="entry name" value="Mas-related G-protein coupled receptor member E"/>
    <property type="match status" value="1"/>
</dbReference>
<evidence type="ECO:0000256" key="9">
    <source>
        <dbReference type="ARBA" id="ARBA00061394"/>
    </source>
</evidence>
<dbReference type="InterPro" id="IPR017452">
    <property type="entry name" value="GPCR_Rhodpsn_7TM"/>
</dbReference>
<dbReference type="PRINTS" id="PR00237">
    <property type="entry name" value="GPCRRHODOPSN"/>
</dbReference>
<keyword evidence="5" id="KW-0297">G-protein coupled receptor</keyword>
<comment type="subcellular location">
    <subcellularLocation>
        <location evidence="1">Cell membrane</location>
        <topology evidence="1">Multi-pass membrane protein</topology>
    </subcellularLocation>
</comment>
<evidence type="ECO:0000256" key="8">
    <source>
        <dbReference type="ARBA" id="ARBA00023224"/>
    </source>
</evidence>
<evidence type="ECO:0000313" key="12">
    <source>
        <dbReference type="Ensembl" id="ENSPCEP00000017453.1"/>
    </source>
</evidence>
<evidence type="ECO:0000256" key="6">
    <source>
        <dbReference type="ARBA" id="ARBA00023136"/>
    </source>
</evidence>
<keyword evidence="4 10" id="KW-1133">Transmembrane helix</keyword>
<keyword evidence="6 10" id="KW-0472">Membrane</keyword>
<name>A0A8C8SB95_9SAUR</name>
<dbReference type="Pfam" id="PF00001">
    <property type="entry name" value="7tm_1"/>
    <property type="match status" value="1"/>
</dbReference>
<proteinExistence type="inferred from homology"/>
<keyword evidence="2" id="KW-1003">Cell membrane</keyword>
<feature type="transmembrane region" description="Helical" evidence="10">
    <location>
        <begin position="209"/>
        <end position="228"/>
    </location>
</feature>
<dbReference type="InterPro" id="IPR026234">
    <property type="entry name" value="MRGPCRFAMILY"/>
</dbReference>
<dbReference type="GO" id="GO:0004930">
    <property type="term" value="F:G protein-coupled receptor activity"/>
    <property type="evidence" value="ECO:0007669"/>
    <property type="project" value="UniProtKB-KW"/>
</dbReference>
<dbReference type="SUPFAM" id="SSF81321">
    <property type="entry name" value="Family A G protein-coupled receptor-like"/>
    <property type="match status" value="1"/>
</dbReference>
<dbReference type="Ensembl" id="ENSPCET00000018061.1">
    <property type="protein sequence ID" value="ENSPCEP00000017453.1"/>
    <property type="gene ID" value="ENSPCEG00000013710.1"/>
</dbReference>
<dbReference type="Gene3D" id="1.20.1070.10">
    <property type="entry name" value="Rhodopsin 7-helix transmembrane proteins"/>
    <property type="match status" value="1"/>
</dbReference>
<dbReference type="GO" id="GO:0005886">
    <property type="term" value="C:plasma membrane"/>
    <property type="evidence" value="ECO:0007669"/>
    <property type="project" value="UniProtKB-SubCell"/>
</dbReference>
<dbReference type="PRINTS" id="PR02108">
    <property type="entry name" value="MRGPCRFAMILY"/>
</dbReference>
<evidence type="ECO:0000256" key="2">
    <source>
        <dbReference type="ARBA" id="ARBA00022475"/>
    </source>
</evidence>
<feature type="transmembrane region" description="Helical" evidence="10">
    <location>
        <begin position="179"/>
        <end position="203"/>
    </location>
</feature>
<reference evidence="12" key="2">
    <citation type="submission" date="2025-09" db="UniProtKB">
        <authorList>
            <consortium name="Ensembl"/>
        </authorList>
    </citation>
    <scope>IDENTIFICATION</scope>
</reference>
<evidence type="ECO:0000256" key="10">
    <source>
        <dbReference type="SAM" id="Phobius"/>
    </source>
</evidence>
<dbReference type="InterPro" id="IPR000276">
    <property type="entry name" value="GPCR_Rhodpsn"/>
</dbReference>
<feature type="transmembrane region" description="Helical" evidence="10">
    <location>
        <begin position="123"/>
        <end position="142"/>
    </location>
</feature>
<evidence type="ECO:0000259" key="11">
    <source>
        <dbReference type="PROSITE" id="PS50262"/>
    </source>
</evidence>
<dbReference type="PROSITE" id="PS50262">
    <property type="entry name" value="G_PROTEIN_RECEP_F1_2"/>
    <property type="match status" value="1"/>
</dbReference>
<keyword evidence="7" id="KW-0675">Receptor</keyword>
<accession>A0A8C8SB95</accession>
<dbReference type="PANTHER" id="PTHR11334">
    <property type="entry name" value="MAS-RELATED G-PROTEIN COUPLED RECEPTOR"/>
    <property type="match status" value="1"/>
</dbReference>
<dbReference type="AlphaFoldDB" id="A0A8C8SB95"/>
<feature type="domain" description="G-protein coupled receptors family 1 profile" evidence="11">
    <location>
        <begin position="75"/>
        <end position="300"/>
    </location>
</feature>
<keyword evidence="8" id="KW-0807">Transducer</keyword>
<protein>
    <submittedName>
        <fullName evidence="12">G protein-coupled receptor 152</fullName>
    </submittedName>
</protein>
<evidence type="ECO:0000256" key="1">
    <source>
        <dbReference type="ARBA" id="ARBA00004651"/>
    </source>
</evidence>
<keyword evidence="3 10" id="KW-0812">Transmembrane</keyword>
<evidence type="ECO:0000256" key="3">
    <source>
        <dbReference type="ARBA" id="ARBA00022692"/>
    </source>
</evidence>
<evidence type="ECO:0000256" key="4">
    <source>
        <dbReference type="ARBA" id="ARBA00022989"/>
    </source>
</evidence>
<evidence type="ECO:0000313" key="13">
    <source>
        <dbReference type="Proteomes" id="UP000694393"/>
    </source>
</evidence>
<feature type="transmembrane region" description="Helical" evidence="10">
    <location>
        <begin position="59"/>
        <end position="83"/>
    </location>
</feature>